<dbReference type="RefSeq" id="WP_200287582.1">
    <property type="nucleotide sequence ID" value="NZ_JACIGF010000001.1"/>
</dbReference>
<proteinExistence type="inferred from homology"/>
<dbReference type="GO" id="GO:0031090">
    <property type="term" value="C:organelle membrane"/>
    <property type="evidence" value="ECO:0007669"/>
    <property type="project" value="UniProtKB-ARBA"/>
</dbReference>
<dbReference type="FunFam" id="3.40.30.10:FF:000022">
    <property type="entry name" value="NADH dehydrogenase flavoprotein 2, mitochondrial"/>
    <property type="match status" value="1"/>
</dbReference>
<dbReference type="CDD" id="cd03064">
    <property type="entry name" value="TRX_Fd_NuoE"/>
    <property type="match status" value="1"/>
</dbReference>
<dbReference type="Pfam" id="PF01257">
    <property type="entry name" value="2Fe-2S_thioredx"/>
    <property type="match status" value="1"/>
</dbReference>
<dbReference type="InterPro" id="IPR036249">
    <property type="entry name" value="Thioredoxin-like_sf"/>
</dbReference>
<keyword evidence="7" id="KW-0520">NAD</keyword>
<evidence type="ECO:0000313" key="13">
    <source>
        <dbReference type="Proteomes" id="UP000295399"/>
    </source>
</evidence>
<dbReference type="FunFam" id="1.10.10.1590:FF:000001">
    <property type="entry name" value="NADH-quinone oxidoreductase subunit E"/>
    <property type="match status" value="1"/>
</dbReference>
<feature type="region of interest" description="Disordered" evidence="11">
    <location>
        <begin position="166"/>
        <end position="197"/>
    </location>
</feature>
<dbReference type="NCBIfam" id="TIGR01958">
    <property type="entry name" value="nuoE_fam"/>
    <property type="match status" value="1"/>
</dbReference>
<evidence type="ECO:0000313" key="12">
    <source>
        <dbReference type="EMBL" id="TCP38366.1"/>
    </source>
</evidence>
<dbReference type="SUPFAM" id="SSF52833">
    <property type="entry name" value="Thioredoxin-like"/>
    <property type="match status" value="1"/>
</dbReference>
<dbReference type="GO" id="GO:0098796">
    <property type="term" value="C:membrane protein complex"/>
    <property type="evidence" value="ECO:0007669"/>
    <property type="project" value="UniProtKB-ARBA"/>
</dbReference>
<dbReference type="InterPro" id="IPR042128">
    <property type="entry name" value="NuoE_dom"/>
</dbReference>
<evidence type="ECO:0000256" key="6">
    <source>
        <dbReference type="ARBA" id="ARBA00023014"/>
    </source>
</evidence>
<comment type="caution">
    <text evidence="12">The sequence shown here is derived from an EMBL/GenBank/DDBJ whole genome shotgun (WGS) entry which is preliminary data.</text>
</comment>
<evidence type="ECO:0000256" key="2">
    <source>
        <dbReference type="ARBA" id="ARBA00022714"/>
    </source>
</evidence>
<dbReference type="PIRSF" id="PIRSF000216">
    <property type="entry name" value="NADH_DH_24kDa"/>
    <property type="match status" value="1"/>
</dbReference>
<accession>A0A4V6NQX8</accession>
<dbReference type="PANTHER" id="PTHR10371">
    <property type="entry name" value="NADH DEHYDROGENASE UBIQUINONE FLAVOPROTEIN 2, MITOCHONDRIAL"/>
    <property type="match status" value="1"/>
</dbReference>
<dbReference type="Gene3D" id="3.40.30.10">
    <property type="entry name" value="Glutaredoxin"/>
    <property type="match status" value="1"/>
</dbReference>
<dbReference type="GO" id="GO:0022804">
    <property type="term" value="F:active transmembrane transporter activity"/>
    <property type="evidence" value="ECO:0007669"/>
    <property type="project" value="UniProtKB-ARBA"/>
</dbReference>
<comment type="similarity">
    <text evidence="1">Belongs to the complex I 24 kDa subunit family.</text>
</comment>
<evidence type="ECO:0000256" key="4">
    <source>
        <dbReference type="ARBA" id="ARBA00022967"/>
    </source>
</evidence>
<dbReference type="GO" id="GO:0031967">
    <property type="term" value="C:organelle envelope"/>
    <property type="evidence" value="ECO:0007669"/>
    <property type="project" value="UniProtKB-ARBA"/>
</dbReference>
<dbReference type="InParanoid" id="A0A4V6NQX8"/>
<dbReference type="NCBIfam" id="NF005725">
    <property type="entry name" value="PRK07539.1-5"/>
    <property type="match status" value="1"/>
</dbReference>
<dbReference type="FunCoup" id="A0A4V6NQX8">
    <property type="interactions" value="436"/>
</dbReference>
<keyword evidence="13" id="KW-1185">Reference proteome</keyword>
<sequence>MMTVTQDGGPFEFTAENRAEADKHIAKYPDGRQKSAVMPLLWLAQRQNGGWLSREAIEYVAGVLDMPTIKVLEVATFYTMYNLRPVGRYHIQLCGTTPCWLRGADTVLKACYDFGLEKGKVTHDGQFSLIEVECLGACCNAPTVQINDDYYEDLDYQGMTRILESLARGETPPPGSQRGRRSSEPEGGLTSLTEVEQ</sequence>
<reference evidence="12 13" key="1">
    <citation type="submission" date="2019-03" db="EMBL/GenBank/DDBJ databases">
        <title>Genomic Encyclopedia of Type Strains, Phase IV (KMG-IV): sequencing the most valuable type-strain genomes for metagenomic binning, comparative biology and taxonomic classification.</title>
        <authorList>
            <person name="Goeker M."/>
        </authorList>
    </citation>
    <scope>NUCLEOTIDE SEQUENCE [LARGE SCALE GENOMIC DNA]</scope>
    <source>
        <strain evidence="12 13">DSM 2132</strain>
    </source>
</reference>
<evidence type="ECO:0000256" key="1">
    <source>
        <dbReference type="ARBA" id="ARBA00010643"/>
    </source>
</evidence>
<dbReference type="GO" id="GO:0046872">
    <property type="term" value="F:metal ion binding"/>
    <property type="evidence" value="ECO:0007669"/>
    <property type="project" value="UniProtKB-KW"/>
</dbReference>
<keyword evidence="2 10" id="KW-0001">2Fe-2S</keyword>
<dbReference type="GO" id="GO:0051537">
    <property type="term" value="F:2 iron, 2 sulfur cluster binding"/>
    <property type="evidence" value="ECO:0007669"/>
    <property type="project" value="UniProtKB-KW"/>
</dbReference>
<dbReference type="GO" id="GO:0008324">
    <property type="term" value="F:monoatomic cation transmembrane transporter activity"/>
    <property type="evidence" value="ECO:0007669"/>
    <property type="project" value="UniProtKB-ARBA"/>
</dbReference>
<evidence type="ECO:0000256" key="10">
    <source>
        <dbReference type="PIRSR" id="PIRSR000216-1"/>
    </source>
</evidence>
<evidence type="ECO:0000256" key="7">
    <source>
        <dbReference type="ARBA" id="ARBA00023027"/>
    </source>
</evidence>
<dbReference type="Proteomes" id="UP000295399">
    <property type="component" value="Unassembled WGS sequence"/>
</dbReference>
<dbReference type="PANTHER" id="PTHR10371:SF3">
    <property type="entry name" value="NADH DEHYDROGENASE [UBIQUINONE] FLAVOPROTEIN 2, MITOCHONDRIAL"/>
    <property type="match status" value="1"/>
</dbReference>
<evidence type="ECO:0000256" key="9">
    <source>
        <dbReference type="ARBA" id="ARBA00047712"/>
    </source>
</evidence>
<feature type="binding site" evidence="10">
    <location>
        <position position="138"/>
    </location>
    <ligand>
        <name>[2Fe-2S] cluster</name>
        <dbReference type="ChEBI" id="CHEBI:190135"/>
    </ligand>
</feature>
<dbReference type="AlphaFoldDB" id="A0A4V6NQX8"/>
<dbReference type="GO" id="GO:0098662">
    <property type="term" value="P:inorganic cation transmembrane transport"/>
    <property type="evidence" value="ECO:0007669"/>
    <property type="project" value="UniProtKB-ARBA"/>
</dbReference>
<comment type="cofactor">
    <cofactor evidence="10">
        <name>[2Fe-2S] cluster</name>
        <dbReference type="ChEBI" id="CHEBI:190135"/>
    </cofactor>
    <text evidence="10">Binds 1 [2Fe-2S] cluster.</text>
</comment>
<gene>
    <name evidence="12" type="ORF">EV659_101266</name>
</gene>
<dbReference type="InterPro" id="IPR041921">
    <property type="entry name" value="NuoE_N"/>
</dbReference>
<dbReference type="PROSITE" id="PS01099">
    <property type="entry name" value="COMPLEX1_24K"/>
    <property type="match status" value="1"/>
</dbReference>
<dbReference type="EMBL" id="SLXO01000001">
    <property type="protein sequence ID" value="TCP38366.1"/>
    <property type="molecule type" value="Genomic_DNA"/>
</dbReference>
<dbReference type="GO" id="GO:0022890">
    <property type="term" value="F:inorganic cation transmembrane transporter activity"/>
    <property type="evidence" value="ECO:0007669"/>
    <property type="project" value="UniProtKB-ARBA"/>
</dbReference>
<feature type="binding site" evidence="10">
    <location>
        <position position="94"/>
    </location>
    <ligand>
        <name>[2Fe-2S] cluster</name>
        <dbReference type="ChEBI" id="CHEBI:190135"/>
    </ligand>
</feature>
<evidence type="ECO:0000256" key="3">
    <source>
        <dbReference type="ARBA" id="ARBA00022723"/>
    </source>
</evidence>
<comment type="cofactor">
    <cofactor evidence="8">
        <name>[2Fe-2S] cluster</name>
        <dbReference type="ChEBI" id="CHEBI:190135"/>
    </cofactor>
</comment>
<keyword evidence="3 10" id="KW-0479">Metal-binding</keyword>
<protein>
    <submittedName>
        <fullName evidence="12">NADH dehydrogenase subunit E</fullName>
    </submittedName>
</protein>
<evidence type="ECO:0000256" key="11">
    <source>
        <dbReference type="SAM" id="MobiDB-lite"/>
    </source>
</evidence>
<feature type="binding site" evidence="10">
    <location>
        <position position="99"/>
    </location>
    <ligand>
        <name>[2Fe-2S] cluster</name>
        <dbReference type="ChEBI" id="CHEBI:190135"/>
    </ligand>
</feature>
<dbReference type="GO" id="GO:1902494">
    <property type="term" value="C:catalytic complex"/>
    <property type="evidence" value="ECO:0007669"/>
    <property type="project" value="UniProtKB-ARBA"/>
</dbReference>
<feature type="binding site" evidence="10">
    <location>
        <position position="134"/>
    </location>
    <ligand>
        <name>[2Fe-2S] cluster</name>
        <dbReference type="ChEBI" id="CHEBI:190135"/>
    </ligand>
</feature>
<evidence type="ECO:0000256" key="5">
    <source>
        <dbReference type="ARBA" id="ARBA00023004"/>
    </source>
</evidence>
<dbReference type="InterPro" id="IPR002023">
    <property type="entry name" value="NuoE-like"/>
</dbReference>
<dbReference type="Gene3D" id="1.10.10.1590">
    <property type="entry name" value="NADH-quinone oxidoreductase subunit E"/>
    <property type="match status" value="1"/>
</dbReference>
<organism evidence="12 13">
    <name type="scientific">Rhodothalassium salexigens DSM 2132</name>
    <dbReference type="NCBI Taxonomy" id="1188247"/>
    <lineage>
        <taxon>Bacteria</taxon>
        <taxon>Pseudomonadati</taxon>
        <taxon>Pseudomonadota</taxon>
        <taxon>Alphaproteobacteria</taxon>
        <taxon>Rhodothalassiales</taxon>
        <taxon>Rhodothalassiaceae</taxon>
        <taxon>Rhodothalassium</taxon>
    </lineage>
</organism>
<keyword evidence="6 10" id="KW-0411">Iron-sulfur</keyword>
<evidence type="ECO:0000256" key="8">
    <source>
        <dbReference type="ARBA" id="ARBA00034078"/>
    </source>
</evidence>
<comment type="catalytic activity">
    <reaction evidence="9">
        <text>a quinone + NADH + 5 H(+)(in) = a quinol + NAD(+) + 4 H(+)(out)</text>
        <dbReference type="Rhea" id="RHEA:57888"/>
        <dbReference type="ChEBI" id="CHEBI:15378"/>
        <dbReference type="ChEBI" id="CHEBI:24646"/>
        <dbReference type="ChEBI" id="CHEBI:57540"/>
        <dbReference type="ChEBI" id="CHEBI:57945"/>
        <dbReference type="ChEBI" id="CHEBI:132124"/>
    </reaction>
</comment>
<dbReference type="GO" id="GO:0003954">
    <property type="term" value="F:NADH dehydrogenase activity"/>
    <property type="evidence" value="ECO:0007669"/>
    <property type="project" value="TreeGrafter"/>
</dbReference>
<keyword evidence="5 10" id="KW-0408">Iron</keyword>
<keyword evidence="4" id="KW-1278">Translocase</keyword>
<name>A0A4V6NQX8_RHOSA</name>